<keyword evidence="1" id="KW-0436">Ligase</keyword>
<proteinExistence type="predicted"/>
<dbReference type="AlphaFoldDB" id="A0A146FS69"/>
<organism evidence="1 2">
    <name type="scientific">Aspergillus kawachii</name>
    <name type="common">White koji mold</name>
    <name type="synonym">Aspergillus awamori var. kawachi</name>
    <dbReference type="NCBI Taxonomy" id="1069201"/>
    <lineage>
        <taxon>Eukaryota</taxon>
        <taxon>Fungi</taxon>
        <taxon>Dikarya</taxon>
        <taxon>Ascomycota</taxon>
        <taxon>Pezizomycotina</taxon>
        <taxon>Eurotiomycetes</taxon>
        <taxon>Eurotiomycetidae</taxon>
        <taxon>Eurotiales</taxon>
        <taxon>Aspergillaceae</taxon>
        <taxon>Aspergillus</taxon>
        <taxon>Aspergillus subgen. Circumdati</taxon>
    </lineage>
</organism>
<sequence length="95" mass="10922">MAPFMIPRLQRRSLRPLTQPFYGCNAGKMAASTQIIRENSSHVTPRTSELLSKQQKSQVINQQRSRSKIRRVKVSVPCAWQDQSVSRLFEPKPAR</sequence>
<protein>
    <submittedName>
        <fullName evidence="1">Phenylalanyl-tRNA synthetase beta chain cytoplasmic</fullName>
    </submittedName>
</protein>
<reference evidence="1 2" key="1">
    <citation type="journal article" date="2016" name="DNA Res.">
        <title>Genome sequence of Aspergillus luchuensis NBRC 4314.</title>
        <authorList>
            <person name="Yamada O."/>
            <person name="Machida M."/>
            <person name="Hosoyama A."/>
            <person name="Goto M."/>
            <person name="Takahashi T."/>
            <person name="Futagami T."/>
            <person name="Yamagata Y."/>
            <person name="Takeuchi M."/>
            <person name="Kobayashi T."/>
            <person name="Koike H."/>
            <person name="Abe K."/>
            <person name="Asai K."/>
            <person name="Arita M."/>
            <person name="Fujita N."/>
            <person name="Fukuda K."/>
            <person name="Higa K."/>
            <person name="Horikawa H."/>
            <person name="Ishikawa T."/>
            <person name="Jinno K."/>
            <person name="Kato Y."/>
            <person name="Kirimura K."/>
            <person name="Mizutani O."/>
            <person name="Nakasone K."/>
            <person name="Sano M."/>
            <person name="Shiraishi Y."/>
            <person name="Tsukahara M."/>
            <person name="Gomi K."/>
        </authorList>
    </citation>
    <scope>NUCLEOTIDE SEQUENCE [LARGE SCALE GENOMIC DNA]</scope>
    <source>
        <strain evidence="1 2">RIB 2604</strain>
    </source>
</reference>
<keyword evidence="1" id="KW-0030">Aminoacyl-tRNA synthetase</keyword>
<comment type="caution">
    <text evidence="1">The sequence shown here is derived from an EMBL/GenBank/DDBJ whole genome shotgun (WGS) entry which is preliminary data.</text>
</comment>
<gene>
    <name evidence="1" type="ORF">RIB2604_02603280</name>
</gene>
<name>A0A146FS69_ASPKA</name>
<dbReference type="EMBL" id="BCWF01000025">
    <property type="protein sequence ID" value="GAT28684.1"/>
    <property type="molecule type" value="Genomic_DNA"/>
</dbReference>
<evidence type="ECO:0000313" key="2">
    <source>
        <dbReference type="Proteomes" id="UP000075230"/>
    </source>
</evidence>
<accession>A0A146FS69</accession>
<dbReference type="GO" id="GO:0004812">
    <property type="term" value="F:aminoacyl-tRNA ligase activity"/>
    <property type="evidence" value="ECO:0007669"/>
    <property type="project" value="UniProtKB-KW"/>
</dbReference>
<dbReference type="Proteomes" id="UP000075230">
    <property type="component" value="Unassembled WGS sequence"/>
</dbReference>
<evidence type="ECO:0000313" key="1">
    <source>
        <dbReference type="EMBL" id="GAT28684.1"/>
    </source>
</evidence>
<reference evidence="2" key="2">
    <citation type="submission" date="2016-02" db="EMBL/GenBank/DDBJ databases">
        <title>Genome sequencing of Aspergillus luchuensis NBRC 4314.</title>
        <authorList>
            <person name="Yamada O."/>
        </authorList>
    </citation>
    <scope>NUCLEOTIDE SEQUENCE [LARGE SCALE GENOMIC DNA]</scope>
    <source>
        <strain evidence="2">RIB 2604</strain>
    </source>
</reference>